<keyword evidence="7" id="KW-1185">Reference proteome</keyword>
<name>A0AAW1NPJ1_9CHLO</name>
<dbReference type="EMBL" id="JALJOQ010000167">
    <property type="protein sequence ID" value="KAK9792075.1"/>
    <property type="molecule type" value="Genomic_DNA"/>
</dbReference>
<sequence length="458" mass="51021">MSNDPRCKAPDWANERVTESWLLGEGAQAGFIEGPLVYINDPATASKLGCPAEECGCFFNFSPQRAWRPRLSKPCKMRFKPLVGDNGRDWCVCTVEEPSWLAEQHPKPWQHEREGLTLAHLTGGNPTHQLHIHFFWIWMWLVHIVERAAGQVSLLLDCEDVNVCMGTYGIGLAKAILSEPIQLRSLTEPLVVDRIKFGLGGTFPFSLWEMQPWGGPQPEYVSMVAAVKAHYNIEDHWFSKPLQIVLAKRPGGHKLSTRVIRNVDELAASLEKRGFDVQVVEFGKLSFAEQLQAVANATILAGISGSDMVTGVFLPRGAGIVEILPQVKGHQVINVELHNIMRLAQVRYHRWHSPTDADLLYDDQGNLLGDTLLRQIGTTDVDIPGGTANIEAAALEAGMLQTDRVGEIWFTQDPVNATMFPAPSIGEAARKYKEREEAAWNRTEGVEKAKQKAKKHRS</sequence>
<accession>A0AAW1NPJ1</accession>
<dbReference type="Proteomes" id="UP001465755">
    <property type="component" value="Unassembled WGS sequence"/>
</dbReference>
<dbReference type="Pfam" id="PF04577">
    <property type="entry name" value="Glyco_transf_61"/>
    <property type="match status" value="1"/>
</dbReference>
<feature type="domain" description="Glycosyltransferase 61 catalytic" evidence="5">
    <location>
        <begin position="227"/>
        <end position="321"/>
    </location>
</feature>
<evidence type="ECO:0000256" key="3">
    <source>
        <dbReference type="ARBA" id="ARBA00023180"/>
    </source>
</evidence>
<proteinExistence type="predicted"/>
<keyword evidence="1" id="KW-0328">Glycosyltransferase</keyword>
<evidence type="ECO:0000256" key="2">
    <source>
        <dbReference type="ARBA" id="ARBA00022679"/>
    </source>
</evidence>
<gene>
    <name evidence="6" type="ORF">WJX73_010325</name>
</gene>
<evidence type="ECO:0000259" key="5">
    <source>
        <dbReference type="Pfam" id="PF04577"/>
    </source>
</evidence>
<feature type="region of interest" description="Disordered" evidence="4">
    <location>
        <begin position="438"/>
        <end position="458"/>
    </location>
</feature>
<protein>
    <recommendedName>
        <fullName evidence="5">Glycosyltransferase 61 catalytic domain-containing protein</fullName>
    </recommendedName>
</protein>
<dbReference type="PANTHER" id="PTHR20961">
    <property type="entry name" value="GLYCOSYLTRANSFERASE"/>
    <property type="match status" value="1"/>
</dbReference>
<evidence type="ECO:0000256" key="1">
    <source>
        <dbReference type="ARBA" id="ARBA00022676"/>
    </source>
</evidence>
<reference evidence="6 7" key="1">
    <citation type="journal article" date="2024" name="Nat. Commun.">
        <title>Phylogenomics reveals the evolutionary origins of lichenization in chlorophyte algae.</title>
        <authorList>
            <person name="Puginier C."/>
            <person name="Libourel C."/>
            <person name="Otte J."/>
            <person name="Skaloud P."/>
            <person name="Haon M."/>
            <person name="Grisel S."/>
            <person name="Petersen M."/>
            <person name="Berrin J.G."/>
            <person name="Delaux P.M."/>
            <person name="Dal Grande F."/>
            <person name="Keller J."/>
        </authorList>
    </citation>
    <scope>NUCLEOTIDE SEQUENCE [LARGE SCALE GENOMIC DNA]</scope>
    <source>
        <strain evidence="6 7">SAG 2036</strain>
    </source>
</reference>
<keyword evidence="2" id="KW-0808">Transferase</keyword>
<dbReference type="InterPro" id="IPR049625">
    <property type="entry name" value="Glyco_transf_61_cat"/>
</dbReference>
<comment type="caution">
    <text evidence="6">The sequence shown here is derived from an EMBL/GenBank/DDBJ whole genome shotgun (WGS) entry which is preliminary data.</text>
</comment>
<dbReference type="InterPro" id="IPR007657">
    <property type="entry name" value="Glycosyltransferase_61"/>
</dbReference>
<dbReference type="AlphaFoldDB" id="A0AAW1NPJ1"/>
<organism evidence="6 7">
    <name type="scientific">Symbiochloris irregularis</name>
    <dbReference type="NCBI Taxonomy" id="706552"/>
    <lineage>
        <taxon>Eukaryota</taxon>
        <taxon>Viridiplantae</taxon>
        <taxon>Chlorophyta</taxon>
        <taxon>core chlorophytes</taxon>
        <taxon>Trebouxiophyceae</taxon>
        <taxon>Trebouxiales</taxon>
        <taxon>Trebouxiaceae</taxon>
        <taxon>Symbiochloris</taxon>
    </lineage>
</organism>
<dbReference type="GO" id="GO:0016763">
    <property type="term" value="F:pentosyltransferase activity"/>
    <property type="evidence" value="ECO:0007669"/>
    <property type="project" value="UniProtKB-ARBA"/>
</dbReference>
<keyword evidence="3" id="KW-0325">Glycoprotein</keyword>
<dbReference type="GO" id="GO:0005794">
    <property type="term" value="C:Golgi apparatus"/>
    <property type="evidence" value="ECO:0007669"/>
    <property type="project" value="UniProtKB-ARBA"/>
</dbReference>
<evidence type="ECO:0000256" key="4">
    <source>
        <dbReference type="SAM" id="MobiDB-lite"/>
    </source>
</evidence>
<evidence type="ECO:0000313" key="7">
    <source>
        <dbReference type="Proteomes" id="UP001465755"/>
    </source>
</evidence>
<feature type="compositionally biased region" description="Basic and acidic residues" evidence="4">
    <location>
        <begin position="438"/>
        <end position="450"/>
    </location>
</feature>
<evidence type="ECO:0000313" key="6">
    <source>
        <dbReference type="EMBL" id="KAK9792075.1"/>
    </source>
</evidence>